<dbReference type="PANTHER" id="PTHR43280">
    <property type="entry name" value="ARAC-FAMILY TRANSCRIPTIONAL REGULATOR"/>
    <property type="match status" value="1"/>
</dbReference>
<evidence type="ECO:0000313" key="8">
    <source>
        <dbReference type="EMBL" id="VFS51332.1"/>
    </source>
</evidence>
<keyword evidence="4" id="KW-0597">Phosphoprotein</keyword>
<evidence type="ECO:0000256" key="1">
    <source>
        <dbReference type="ARBA" id="ARBA00023015"/>
    </source>
</evidence>
<evidence type="ECO:0000256" key="3">
    <source>
        <dbReference type="ARBA" id="ARBA00023163"/>
    </source>
</evidence>
<dbReference type="SUPFAM" id="SSF46689">
    <property type="entry name" value="Homeodomain-like"/>
    <property type="match status" value="2"/>
</dbReference>
<dbReference type="InterPro" id="IPR020449">
    <property type="entry name" value="Tscrpt_reg_AraC-type_HTH"/>
</dbReference>
<dbReference type="CDD" id="cd17536">
    <property type="entry name" value="REC_YesN-like"/>
    <property type="match status" value="1"/>
</dbReference>
<feature type="domain" description="Response regulatory" evidence="6">
    <location>
        <begin position="3"/>
        <end position="120"/>
    </location>
</feature>
<dbReference type="STRING" id="1111728.GCA_000427805_04013"/>
<dbReference type="OrthoDB" id="9814125at2"/>
<dbReference type="Gene3D" id="1.10.10.60">
    <property type="entry name" value="Homeodomain-like"/>
    <property type="match status" value="2"/>
</dbReference>
<dbReference type="InterPro" id="IPR011006">
    <property type="entry name" value="CheY-like_superfamily"/>
</dbReference>
<dbReference type="GO" id="GO:0043565">
    <property type="term" value="F:sequence-specific DNA binding"/>
    <property type="evidence" value="ECO:0007669"/>
    <property type="project" value="InterPro"/>
</dbReference>
<dbReference type="PRINTS" id="PR00032">
    <property type="entry name" value="HTHARAC"/>
</dbReference>
<dbReference type="GO" id="GO:0003700">
    <property type="term" value="F:DNA-binding transcription factor activity"/>
    <property type="evidence" value="ECO:0007669"/>
    <property type="project" value="InterPro"/>
</dbReference>
<accession>A0A2C6DQL6</accession>
<keyword evidence="9" id="KW-1185">Reference proteome</keyword>
<dbReference type="EMBL" id="CAADJA010000002">
    <property type="protein sequence ID" value="VFS51332.1"/>
    <property type="molecule type" value="Genomic_DNA"/>
</dbReference>
<evidence type="ECO:0000313" key="7">
    <source>
        <dbReference type="EMBL" id="PHI31094.1"/>
    </source>
</evidence>
<dbReference type="InterPro" id="IPR009057">
    <property type="entry name" value="Homeodomain-like_sf"/>
</dbReference>
<name>A0A2C6DQL6_9GAMM</name>
<dbReference type="Proteomes" id="UP000373449">
    <property type="component" value="Unassembled WGS sequence"/>
</dbReference>
<evidence type="ECO:0000259" key="6">
    <source>
        <dbReference type="PROSITE" id="PS50110"/>
    </source>
</evidence>
<evidence type="ECO:0000313" key="9">
    <source>
        <dbReference type="Proteomes" id="UP000224974"/>
    </source>
</evidence>
<dbReference type="Gene3D" id="3.40.50.2300">
    <property type="match status" value="1"/>
</dbReference>
<dbReference type="Pfam" id="PF12833">
    <property type="entry name" value="HTH_18"/>
    <property type="match status" value="1"/>
</dbReference>
<dbReference type="Proteomes" id="UP000224974">
    <property type="component" value="Unassembled WGS sequence"/>
</dbReference>
<keyword evidence="2 7" id="KW-0238">DNA-binding</keyword>
<dbReference type="InterPro" id="IPR018060">
    <property type="entry name" value="HTH_AraC"/>
</dbReference>
<dbReference type="Pfam" id="PF00072">
    <property type="entry name" value="Response_reg"/>
    <property type="match status" value="1"/>
</dbReference>
<evidence type="ECO:0000313" key="10">
    <source>
        <dbReference type="Proteomes" id="UP000373449"/>
    </source>
</evidence>
<protein>
    <submittedName>
        <fullName evidence="8">Bacillibactin transport regulator</fullName>
    </submittedName>
    <submittedName>
        <fullName evidence="7">DNA-binding response regulator</fullName>
    </submittedName>
</protein>
<dbReference type="EMBL" id="PDDX01000001">
    <property type="protein sequence ID" value="PHI31094.1"/>
    <property type="molecule type" value="Genomic_DNA"/>
</dbReference>
<evidence type="ECO:0000259" key="5">
    <source>
        <dbReference type="PROSITE" id="PS01124"/>
    </source>
</evidence>
<reference evidence="8 10" key="3">
    <citation type="submission" date="2019-03" db="EMBL/GenBank/DDBJ databases">
        <authorList>
            <consortium name="Pathogen Informatics"/>
        </authorList>
    </citation>
    <scope>NUCLEOTIDE SEQUENCE [LARGE SCALE GENOMIC DNA]</scope>
    <source>
        <strain evidence="8 10">NCTC12282</strain>
    </source>
</reference>
<feature type="domain" description="HTH araC/xylS-type" evidence="5">
    <location>
        <begin position="240"/>
        <end position="338"/>
    </location>
</feature>
<dbReference type="SUPFAM" id="SSF52172">
    <property type="entry name" value="CheY-like"/>
    <property type="match status" value="1"/>
</dbReference>
<feature type="modified residue" description="4-aspartylphosphate" evidence="4">
    <location>
        <position position="55"/>
    </location>
</feature>
<gene>
    <name evidence="8" type="primary">btr_2</name>
    <name evidence="7" type="ORF">CRN84_18010</name>
    <name evidence="8" type="ORF">NCTC12282_04975</name>
</gene>
<keyword evidence="1" id="KW-0805">Transcription regulation</keyword>
<dbReference type="GO" id="GO:0000160">
    <property type="term" value="P:phosphorelay signal transduction system"/>
    <property type="evidence" value="ECO:0007669"/>
    <property type="project" value="InterPro"/>
</dbReference>
<evidence type="ECO:0000256" key="2">
    <source>
        <dbReference type="ARBA" id="ARBA00023125"/>
    </source>
</evidence>
<dbReference type="PANTHER" id="PTHR43280:SF10">
    <property type="entry name" value="REGULATORY PROTEIN POCR"/>
    <property type="match status" value="1"/>
</dbReference>
<evidence type="ECO:0000256" key="4">
    <source>
        <dbReference type="PROSITE-ProRule" id="PRU00169"/>
    </source>
</evidence>
<reference evidence="9" key="1">
    <citation type="submission" date="2017-09" db="EMBL/GenBank/DDBJ databases">
        <title>FDA dAtabase for Regulatory Grade micrObial Sequences (FDA-ARGOS): Supporting development and validation of Infectious Disease Dx tests.</title>
        <authorList>
            <person name="Minogue T."/>
            <person name="Wolcott M."/>
            <person name="Wasieloski L."/>
            <person name="Aguilar W."/>
            <person name="Moore D."/>
            <person name="Tallon L."/>
            <person name="Sadzewicz L."/>
            <person name="Ott S."/>
            <person name="Zhao X."/>
            <person name="Nagaraj S."/>
            <person name="Vavikolanu K."/>
            <person name="Aluvathingal J."/>
            <person name="Nadendla S."/>
            <person name="Sichtig H."/>
        </authorList>
    </citation>
    <scope>NUCLEOTIDE SEQUENCE [LARGE SCALE GENOMIC DNA]</scope>
    <source>
        <strain evidence="9">FDAARGOS_387</strain>
    </source>
</reference>
<organism evidence="7 9">
    <name type="scientific">Budvicia aquatica</name>
    <dbReference type="NCBI Taxonomy" id="82979"/>
    <lineage>
        <taxon>Bacteria</taxon>
        <taxon>Pseudomonadati</taxon>
        <taxon>Pseudomonadota</taxon>
        <taxon>Gammaproteobacteria</taxon>
        <taxon>Enterobacterales</taxon>
        <taxon>Budviciaceae</taxon>
        <taxon>Budvicia</taxon>
    </lineage>
</organism>
<dbReference type="SMART" id="SM00448">
    <property type="entry name" value="REC"/>
    <property type="match status" value="1"/>
</dbReference>
<dbReference type="RefSeq" id="WP_029095879.1">
    <property type="nucleotide sequence ID" value="NZ_BRLG01000038.1"/>
</dbReference>
<proteinExistence type="predicted"/>
<reference evidence="7" key="2">
    <citation type="submission" date="2017-09" db="EMBL/GenBank/DDBJ databases">
        <title>FDA dAtabase for Regulatory Grade micrObial Sequences (FDA-ARGOS): Supporting development and validation of Infectious Disease Dx tests.</title>
        <authorList>
            <person name="Minogue T."/>
            <person name="Wolcott M."/>
            <person name="Wasieloski L."/>
            <person name="Aguilar W."/>
            <person name="Moore D."/>
            <person name="Tallon L.J."/>
            <person name="Sadzewicz L."/>
            <person name="Ott S."/>
            <person name="Zhao X."/>
            <person name="Nagaraj S."/>
            <person name="Vavikolanu K."/>
            <person name="Aluvathingal J."/>
            <person name="Nadendla S."/>
            <person name="Sichtig H."/>
        </authorList>
    </citation>
    <scope>NUCLEOTIDE SEQUENCE</scope>
    <source>
        <strain evidence="7">FDAARGOS_387</strain>
    </source>
</reference>
<dbReference type="InterPro" id="IPR001789">
    <property type="entry name" value="Sig_transdc_resp-reg_receiver"/>
</dbReference>
<dbReference type="PROSITE" id="PS01124">
    <property type="entry name" value="HTH_ARAC_FAMILY_2"/>
    <property type="match status" value="1"/>
</dbReference>
<sequence>MYNIVIVEDELIELEALRIIINRDISGVKIFEATKGSDAIRLIDDLDHIDIMLVDINIPLPNGLEVIRYLRQKSRDTKIIVITANDDVEMVRNMFEFKVDDYLLKPVKPQYLIKAIKNSLKFDEDLNTKIKEQKAYISELISSCNYVQWNDLIINNVINQAYKSEKDQHKIITNFIMILQQIAKSNGWKIDELNSNEKLLNQINFDERSYYNTLRTLLSIGNSIFDTAFLSSGAKLNSIHRAQYYIERNIFKNMTLDDVADHAYISACYLSRLFKKQFGIGYSEYLTRRKMVIAKLLLNFSDLQINAIALELSYQDANYFCRLFKKETGLSPSEYRKNIVE</sequence>
<dbReference type="SMART" id="SM00342">
    <property type="entry name" value="HTH_ARAC"/>
    <property type="match status" value="1"/>
</dbReference>
<dbReference type="AlphaFoldDB" id="A0A2C6DQL6"/>
<dbReference type="PROSITE" id="PS50110">
    <property type="entry name" value="RESPONSE_REGULATORY"/>
    <property type="match status" value="1"/>
</dbReference>
<keyword evidence="3" id="KW-0804">Transcription</keyword>